<dbReference type="EMBL" id="KN828787">
    <property type="protein sequence ID" value="KIK74524.1"/>
    <property type="molecule type" value="Genomic_DNA"/>
</dbReference>
<protein>
    <submittedName>
        <fullName evidence="1">Uncharacterized protein</fullName>
    </submittedName>
</protein>
<feature type="non-terminal residue" evidence="1">
    <location>
        <position position="193"/>
    </location>
</feature>
<sequence length="193" mass="22114">MEARHRLQWHTTARDAVESLASTSASFLVDGTPLTSSHHLPQFMPSPVTPTWHKCMHSLLNEEPANEKECTYQAALHESYAREFMSKSAVVGMQLTTVLQSMFCDRLSGQLAAQEEKRKKKKKGQLNGDGLPRLLTGDEFYNHVVAHQEACEELKMAREDHCKRKEEQSVILTEWQKAEKERKKRNATCRQAY</sequence>
<dbReference type="AlphaFoldDB" id="A0A0D0D3L0"/>
<evidence type="ECO:0000313" key="1">
    <source>
        <dbReference type="EMBL" id="KIK74524.1"/>
    </source>
</evidence>
<accession>A0A0D0D3L0</accession>
<reference evidence="1 2" key="1">
    <citation type="submission" date="2014-04" db="EMBL/GenBank/DDBJ databases">
        <authorList>
            <consortium name="DOE Joint Genome Institute"/>
            <person name="Kuo A."/>
            <person name="Kohler A."/>
            <person name="Jargeat P."/>
            <person name="Nagy L.G."/>
            <person name="Floudas D."/>
            <person name="Copeland A."/>
            <person name="Barry K.W."/>
            <person name="Cichocki N."/>
            <person name="Veneault-Fourrey C."/>
            <person name="LaButti K."/>
            <person name="Lindquist E.A."/>
            <person name="Lipzen A."/>
            <person name="Lundell T."/>
            <person name="Morin E."/>
            <person name="Murat C."/>
            <person name="Sun H."/>
            <person name="Tunlid A."/>
            <person name="Henrissat B."/>
            <person name="Grigoriev I.V."/>
            <person name="Hibbett D.S."/>
            <person name="Martin F."/>
            <person name="Nordberg H.P."/>
            <person name="Cantor M.N."/>
            <person name="Hua S.X."/>
        </authorList>
    </citation>
    <scope>NUCLEOTIDE SEQUENCE [LARGE SCALE GENOMIC DNA]</scope>
    <source>
        <strain evidence="1 2">Ve08.2h10</strain>
    </source>
</reference>
<organism evidence="1 2">
    <name type="scientific">Paxillus rubicundulus Ve08.2h10</name>
    <dbReference type="NCBI Taxonomy" id="930991"/>
    <lineage>
        <taxon>Eukaryota</taxon>
        <taxon>Fungi</taxon>
        <taxon>Dikarya</taxon>
        <taxon>Basidiomycota</taxon>
        <taxon>Agaricomycotina</taxon>
        <taxon>Agaricomycetes</taxon>
        <taxon>Agaricomycetidae</taxon>
        <taxon>Boletales</taxon>
        <taxon>Paxilineae</taxon>
        <taxon>Paxillaceae</taxon>
        <taxon>Paxillus</taxon>
    </lineage>
</organism>
<evidence type="ECO:0000313" key="2">
    <source>
        <dbReference type="Proteomes" id="UP000054538"/>
    </source>
</evidence>
<proteinExistence type="predicted"/>
<dbReference type="InParanoid" id="A0A0D0D3L0"/>
<dbReference type="Proteomes" id="UP000054538">
    <property type="component" value="Unassembled WGS sequence"/>
</dbReference>
<dbReference type="HOGENOM" id="CLU_061607_3_0_1"/>
<reference evidence="2" key="2">
    <citation type="submission" date="2015-01" db="EMBL/GenBank/DDBJ databases">
        <title>Evolutionary Origins and Diversification of the Mycorrhizal Mutualists.</title>
        <authorList>
            <consortium name="DOE Joint Genome Institute"/>
            <consortium name="Mycorrhizal Genomics Consortium"/>
            <person name="Kohler A."/>
            <person name="Kuo A."/>
            <person name="Nagy L.G."/>
            <person name="Floudas D."/>
            <person name="Copeland A."/>
            <person name="Barry K.W."/>
            <person name="Cichocki N."/>
            <person name="Veneault-Fourrey C."/>
            <person name="LaButti K."/>
            <person name="Lindquist E.A."/>
            <person name="Lipzen A."/>
            <person name="Lundell T."/>
            <person name="Morin E."/>
            <person name="Murat C."/>
            <person name="Riley R."/>
            <person name="Ohm R."/>
            <person name="Sun H."/>
            <person name="Tunlid A."/>
            <person name="Henrissat B."/>
            <person name="Grigoriev I.V."/>
            <person name="Hibbett D.S."/>
            <person name="Martin F."/>
        </authorList>
    </citation>
    <scope>NUCLEOTIDE SEQUENCE [LARGE SCALE GENOMIC DNA]</scope>
    <source>
        <strain evidence="2">Ve08.2h10</strain>
    </source>
</reference>
<keyword evidence="2" id="KW-1185">Reference proteome</keyword>
<gene>
    <name evidence="1" type="ORF">PAXRUDRAFT_175487</name>
</gene>
<name>A0A0D0D3L0_9AGAM</name>
<dbReference type="OrthoDB" id="3269232at2759"/>